<sequence length="251" mass="29788">MPEKEPKIDSDTEKELLEKLTEIVKNIQRIEIHNSEVTKNLEKDDEILTPEQYIKEVINWGNYFEDTKYEPIIFINNKKISENEWVQLTSRKFFEKSGIGVLSWMDHIKGIKESPTEIDSNNFYSAFMPEGKPGRKIFDTEARVKDEFYPDSYIELSKKYAELQRVFPRLVEILFKQGDELDRIDTEIHNKYLNSENNKYIGIDTKENAQKYKVEMKNREEWKKENNYNAYLNKAYVILRRAGVAPPELRG</sequence>
<gene>
    <name evidence="1" type="ORF">COS76_01845</name>
</gene>
<proteinExistence type="predicted"/>
<accession>A0A2M7AX85</accession>
<dbReference type="AlphaFoldDB" id="A0A2M7AX85"/>
<organism evidence="1 2">
    <name type="scientific">Candidatus Portnoybacteria bacterium CG06_land_8_20_14_3_00_39_12</name>
    <dbReference type="NCBI Taxonomy" id="1974809"/>
    <lineage>
        <taxon>Bacteria</taxon>
        <taxon>Candidatus Portnoyibacteriota</taxon>
    </lineage>
</organism>
<dbReference type="Proteomes" id="UP000228775">
    <property type="component" value="Unassembled WGS sequence"/>
</dbReference>
<reference evidence="2" key="1">
    <citation type="submission" date="2017-09" db="EMBL/GenBank/DDBJ databases">
        <title>Depth-based differentiation of microbial function through sediment-hosted aquifers and enrichment of novel symbionts in the deep terrestrial subsurface.</title>
        <authorList>
            <person name="Probst A.J."/>
            <person name="Ladd B."/>
            <person name="Jarett J.K."/>
            <person name="Geller-Mcgrath D.E."/>
            <person name="Sieber C.M.K."/>
            <person name="Emerson J.B."/>
            <person name="Anantharaman K."/>
            <person name="Thomas B.C."/>
            <person name="Malmstrom R."/>
            <person name="Stieglmeier M."/>
            <person name="Klingl A."/>
            <person name="Woyke T."/>
            <person name="Ryan C.M."/>
            <person name="Banfield J.F."/>
        </authorList>
    </citation>
    <scope>NUCLEOTIDE SEQUENCE [LARGE SCALE GENOMIC DNA]</scope>
</reference>
<evidence type="ECO:0000313" key="2">
    <source>
        <dbReference type="Proteomes" id="UP000228775"/>
    </source>
</evidence>
<comment type="caution">
    <text evidence="1">The sequence shown here is derived from an EMBL/GenBank/DDBJ whole genome shotgun (WGS) entry which is preliminary data.</text>
</comment>
<evidence type="ECO:0000313" key="1">
    <source>
        <dbReference type="EMBL" id="PIU75248.1"/>
    </source>
</evidence>
<name>A0A2M7AX85_9BACT</name>
<dbReference type="EMBL" id="PEVY01000039">
    <property type="protein sequence ID" value="PIU75248.1"/>
    <property type="molecule type" value="Genomic_DNA"/>
</dbReference>
<protein>
    <submittedName>
        <fullName evidence="1">Uncharacterized protein</fullName>
    </submittedName>
</protein>